<evidence type="ECO:0000313" key="1">
    <source>
        <dbReference type="Proteomes" id="UP000504606"/>
    </source>
</evidence>
<dbReference type="PANTHER" id="PTHR46579:SF1">
    <property type="entry name" value="F5_8 TYPE C DOMAIN-CONTAINING PROTEIN"/>
    <property type="match status" value="1"/>
</dbReference>
<dbReference type="GeneID" id="127750522"/>
<dbReference type="PANTHER" id="PTHR46579">
    <property type="entry name" value="F5/8 TYPE C DOMAIN-CONTAINING PROTEIN-RELATED"/>
    <property type="match status" value="1"/>
</dbReference>
<protein>
    <submittedName>
        <fullName evidence="2">Uncharacterized protein LOC127750522</fullName>
    </submittedName>
</protein>
<dbReference type="RefSeq" id="XP_052128349.1">
    <property type="nucleotide sequence ID" value="XM_052272389.1"/>
</dbReference>
<evidence type="ECO:0000313" key="2">
    <source>
        <dbReference type="RefSeq" id="XP_052128349.1"/>
    </source>
</evidence>
<organism evidence="1 2">
    <name type="scientific">Frankliniella occidentalis</name>
    <name type="common">Western flower thrips</name>
    <name type="synonym">Euthrips occidentalis</name>
    <dbReference type="NCBI Taxonomy" id="133901"/>
    <lineage>
        <taxon>Eukaryota</taxon>
        <taxon>Metazoa</taxon>
        <taxon>Ecdysozoa</taxon>
        <taxon>Arthropoda</taxon>
        <taxon>Hexapoda</taxon>
        <taxon>Insecta</taxon>
        <taxon>Pterygota</taxon>
        <taxon>Neoptera</taxon>
        <taxon>Paraneoptera</taxon>
        <taxon>Thysanoptera</taxon>
        <taxon>Terebrantia</taxon>
        <taxon>Thripoidea</taxon>
        <taxon>Thripidae</taxon>
        <taxon>Frankliniella</taxon>
    </lineage>
</organism>
<dbReference type="AlphaFoldDB" id="A0A9C6X396"/>
<keyword evidence="1" id="KW-1185">Reference proteome</keyword>
<dbReference type="Proteomes" id="UP000504606">
    <property type="component" value="Unplaced"/>
</dbReference>
<reference evidence="2" key="1">
    <citation type="submission" date="2025-08" db="UniProtKB">
        <authorList>
            <consortium name="RefSeq"/>
        </authorList>
    </citation>
    <scope>IDENTIFICATION</scope>
    <source>
        <tissue evidence="2">Whole organism</tissue>
    </source>
</reference>
<dbReference type="InterPro" id="IPR009667">
    <property type="entry name" value="DUF1258"/>
</dbReference>
<dbReference type="OrthoDB" id="7697691at2759"/>
<gene>
    <name evidence="2" type="primary">LOC127750522</name>
</gene>
<sequence>MPLTCAKGISNKSLVQINYCMFFSAYDLTHIKIIYLFADGDSNFLELNISSVLSADKSILRLPSTSFEFKGDTSFAYKSATVPNNLFDDTQDTEAVNLANISRLDDSDDTSSDDDGGGLEWKATAPEVIYSSDDENDSITFDTEDPKIYEGAPLSVSESMTAILTYVIKHELDGSEIVDLLGLINLHCKEENNNVKTSLYLFKKYFSILKSPVIYHYFCSSCLTELKKGNNLQCPNLKLHPKKSDISYFIEVPIISQLQGFFSQEEFCLNLSYRYDRKKLNEENIEDIFDGQLYKELVEDGFISKNNLLNFTMMVNADGVPVFKSSKKSLWPVFFNVMELPPHLRFKKEFTIMGGLWFGGKPMVNIILGKLVPSLQKIKQGFEVKPYGKNVTSIAKGILLAATSDLPAKAMLMGMMTHSGSNSCHICKIKGESVKIVKKKVKKKSQKKKTPNQAVEQEENTADMDLELVKEKDDVTYSSVWVFKYEKDRELRSHEESIKLGEAAQKQLVEKGDLSLHVLGFKHPSALFSVMYDAIRGFGIDDLHTLYLGIIKTLIKLWFDSKNHGEPFSIRKYLEVVDERLEAIHPPNFLERGIRGIEDEFSYWNGNECKTWAHYTSIPVLNGILPDKYLEHYVDLIFCFQILLSSSISPQQLFLCQKKLEDFVKKFEILYGTRHTSMVVHLLLHLDFVVTNLGPMKFYSCFPYESLNGEILKMIHGTRYVETQLASGCYLISQLPHKLSSLSSGPVRDYCFRVLHPSFRLKKLEDLSSESQETLFSVGTYKIFNNTGNYVFSALQKVMDLNKATSIETYLRLKKSRQLFVCRSYSRCLKTISYVCSYARDNCTLYGDIDIFVKVKSSDQSCKHFAIIEKAEASPFLVSSKNVPHIKEYCLTGLFDAVHISSLRDILFLVKVDDIPYICEPLL</sequence>
<dbReference type="Pfam" id="PF06869">
    <property type="entry name" value="DUF1258"/>
    <property type="match status" value="1"/>
</dbReference>
<name>A0A9C6X396_FRAOC</name>
<accession>A0A9C6X396</accession>
<dbReference type="KEGG" id="foc:127750522"/>
<proteinExistence type="predicted"/>